<dbReference type="STRING" id="578462.A0A0L0S434"/>
<dbReference type="InterPro" id="IPR038973">
    <property type="entry name" value="MutL/Mlh/Pms-like"/>
</dbReference>
<dbReference type="GO" id="GO:0140664">
    <property type="term" value="F:ATP-dependent DNA damage sensor activity"/>
    <property type="evidence" value="ECO:0007669"/>
    <property type="project" value="InterPro"/>
</dbReference>
<keyword evidence="4" id="KW-1185">Reference proteome</keyword>
<accession>A0A0L0S434</accession>
<evidence type="ECO:0000313" key="3">
    <source>
        <dbReference type="EMBL" id="KNE57180.1"/>
    </source>
</evidence>
<feature type="region of interest" description="Disordered" evidence="2">
    <location>
        <begin position="1"/>
        <end position="43"/>
    </location>
</feature>
<proteinExistence type="inferred from homology"/>
<reference evidence="3 4" key="1">
    <citation type="submission" date="2009-11" db="EMBL/GenBank/DDBJ databases">
        <title>Annotation of Allomyces macrogynus ATCC 38327.</title>
        <authorList>
            <consortium name="The Broad Institute Genome Sequencing Platform"/>
            <person name="Russ C."/>
            <person name="Cuomo C."/>
            <person name="Burger G."/>
            <person name="Gray M.W."/>
            <person name="Holland P.W.H."/>
            <person name="King N."/>
            <person name="Lang F.B.F."/>
            <person name="Roger A.J."/>
            <person name="Ruiz-Trillo I."/>
            <person name="Young S.K."/>
            <person name="Zeng Q."/>
            <person name="Gargeya S."/>
            <person name="Fitzgerald M."/>
            <person name="Haas B."/>
            <person name="Abouelleil A."/>
            <person name="Alvarado L."/>
            <person name="Arachchi H.M."/>
            <person name="Berlin A."/>
            <person name="Chapman S.B."/>
            <person name="Gearin G."/>
            <person name="Goldberg J."/>
            <person name="Griggs A."/>
            <person name="Gujja S."/>
            <person name="Hansen M."/>
            <person name="Heiman D."/>
            <person name="Howarth C."/>
            <person name="Larimer J."/>
            <person name="Lui A."/>
            <person name="MacDonald P.J.P."/>
            <person name="McCowen C."/>
            <person name="Montmayeur A."/>
            <person name="Murphy C."/>
            <person name="Neiman D."/>
            <person name="Pearson M."/>
            <person name="Priest M."/>
            <person name="Roberts A."/>
            <person name="Saif S."/>
            <person name="Shea T."/>
            <person name="Sisk P."/>
            <person name="Stolte C."/>
            <person name="Sykes S."/>
            <person name="Wortman J."/>
            <person name="Nusbaum C."/>
            <person name="Birren B."/>
        </authorList>
    </citation>
    <scope>NUCLEOTIDE SEQUENCE [LARGE SCALE GENOMIC DNA]</scope>
    <source>
        <strain evidence="3 4">ATCC 38327</strain>
    </source>
</reference>
<dbReference type="Proteomes" id="UP000054350">
    <property type="component" value="Unassembled WGS sequence"/>
</dbReference>
<dbReference type="Gene3D" id="3.30.565.10">
    <property type="entry name" value="Histidine kinase-like ATPase, C-terminal domain"/>
    <property type="match status" value="1"/>
</dbReference>
<dbReference type="SUPFAM" id="SSF55874">
    <property type="entry name" value="ATPase domain of HSP90 chaperone/DNA topoisomerase II/histidine kinase"/>
    <property type="match status" value="1"/>
</dbReference>
<protein>
    <recommendedName>
        <fullName evidence="5">DNA mismatch repair protein S5 domain-containing protein</fullName>
    </recommendedName>
</protein>
<dbReference type="PANTHER" id="PTHR10073:SF41">
    <property type="entry name" value="MISMATCH REPAIR PROTEIN, PUTATIVE (AFU_ORTHOLOGUE AFUA_8G05820)-RELATED"/>
    <property type="match status" value="1"/>
</dbReference>
<reference evidence="4" key="2">
    <citation type="submission" date="2009-11" db="EMBL/GenBank/DDBJ databases">
        <title>The Genome Sequence of Allomyces macrogynus strain ATCC 38327.</title>
        <authorList>
            <consortium name="The Broad Institute Genome Sequencing Platform"/>
            <person name="Russ C."/>
            <person name="Cuomo C."/>
            <person name="Shea T."/>
            <person name="Young S.K."/>
            <person name="Zeng Q."/>
            <person name="Koehrsen M."/>
            <person name="Haas B."/>
            <person name="Borodovsky M."/>
            <person name="Guigo R."/>
            <person name="Alvarado L."/>
            <person name="Berlin A."/>
            <person name="Borenstein D."/>
            <person name="Chen Z."/>
            <person name="Engels R."/>
            <person name="Freedman E."/>
            <person name="Gellesch M."/>
            <person name="Goldberg J."/>
            <person name="Griggs A."/>
            <person name="Gujja S."/>
            <person name="Heiman D."/>
            <person name="Hepburn T."/>
            <person name="Howarth C."/>
            <person name="Jen D."/>
            <person name="Larson L."/>
            <person name="Lewis B."/>
            <person name="Mehta T."/>
            <person name="Park D."/>
            <person name="Pearson M."/>
            <person name="Roberts A."/>
            <person name="Saif S."/>
            <person name="Shenoy N."/>
            <person name="Sisk P."/>
            <person name="Stolte C."/>
            <person name="Sykes S."/>
            <person name="Walk T."/>
            <person name="White J."/>
            <person name="Yandava C."/>
            <person name="Burger G."/>
            <person name="Gray M.W."/>
            <person name="Holland P.W.H."/>
            <person name="King N."/>
            <person name="Lang F.B.F."/>
            <person name="Roger A.J."/>
            <person name="Ruiz-Trillo I."/>
            <person name="Lander E."/>
            <person name="Nusbaum C."/>
        </authorList>
    </citation>
    <scope>NUCLEOTIDE SEQUENCE [LARGE SCALE GENOMIC DNA]</scope>
    <source>
        <strain evidence="4">ATCC 38327</strain>
    </source>
</reference>
<dbReference type="GO" id="GO:0006298">
    <property type="term" value="P:mismatch repair"/>
    <property type="evidence" value="ECO:0007669"/>
    <property type="project" value="InterPro"/>
</dbReference>
<organism evidence="3 4">
    <name type="scientific">Allomyces macrogynus (strain ATCC 38327)</name>
    <name type="common">Allomyces javanicus var. macrogynus</name>
    <dbReference type="NCBI Taxonomy" id="578462"/>
    <lineage>
        <taxon>Eukaryota</taxon>
        <taxon>Fungi</taxon>
        <taxon>Fungi incertae sedis</taxon>
        <taxon>Blastocladiomycota</taxon>
        <taxon>Blastocladiomycetes</taxon>
        <taxon>Blastocladiales</taxon>
        <taxon>Blastocladiaceae</taxon>
        <taxon>Allomyces</taxon>
    </lineage>
</organism>
<dbReference type="InterPro" id="IPR020568">
    <property type="entry name" value="Ribosomal_Su5_D2-typ_SF"/>
</dbReference>
<dbReference type="PANTHER" id="PTHR10073">
    <property type="entry name" value="DNA MISMATCH REPAIR PROTEIN MLH, PMS, MUTL"/>
    <property type="match status" value="1"/>
</dbReference>
<sequence>MADTGSTSAWGPPSRAPTSAAASTSTATSSHPARGTTPHVSGLPAATIRRLGAGQVITGVESAAKEPIENALDAGGTVISVHLIKHGAQSLVLTHVVNVVATDNGSGIAPVDFDQIAKRHHTSKIARYEVLESNTTLVPSYERSSLARSFGFTVLIVNPILGEALYSLAAVSEAPEITTKTKRDALATTLQLYQHGNVKSTKAAPGNVGTSLTVRALIFAFPERSEAACVLVKHKPDIKTLLHRDALAHPAVRFSLREGKKSWIKAASPSAMATLAAVYGRQVAAQCQELALPAGPDESWRDLAVLTNIPVHHILSGRPLTPIKAVTTALKPLFLAAFRAPKIFHVLNLHLDPHYYDENLDPSKATFVSELEPHLATCAGG</sequence>
<evidence type="ECO:0000256" key="1">
    <source>
        <dbReference type="ARBA" id="ARBA00006082"/>
    </source>
</evidence>
<dbReference type="EMBL" id="GG745331">
    <property type="protein sequence ID" value="KNE57180.1"/>
    <property type="molecule type" value="Genomic_DNA"/>
</dbReference>
<dbReference type="SUPFAM" id="SSF54211">
    <property type="entry name" value="Ribosomal protein S5 domain 2-like"/>
    <property type="match status" value="1"/>
</dbReference>
<dbReference type="AlphaFoldDB" id="A0A0L0S434"/>
<evidence type="ECO:0008006" key="5">
    <source>
        <dbReference type="Google" id="ProtNLM"/>
    </source>
</evidence>
<feature type="compositionally biased region" description="Low complexity" evidence="2">
    <location>
        <begin position="12"/>
        <end position="33"/>
    </location>
</feature>
<dbReference type="InterPro" id="IPR036890">
    <property type="entry name" value="HATPase_C_sf"/>
</dbReference>
<name>A0A0L0S434_ALLM3</name>
<dbReference type="GO" id="GO:0016887">
    <property type="term" value="F:ATP hydrolysis activity"/>
    <property type="evidence" value="ECO:0007669"/>
    <property type="project" value="InterPro"/>
</dbReference>
<comment type="similarity">
    <text evidence="1">Belongs to the DNA mismatch repair MutL/HexB family.</text>
</comment>
<dbReference type="GO" id="GO:0032389">
    <property type="term" value="C:MutLalpha complex"/>
    <property type="evidence" value="ECO:0007669"/>
    <property type="project" value="TreeGrafter"/>
</dbReference>
<dbReference type="eggNOG" id="KOG1978">
    <property type="taxonomic scope" value="Eukaryota"/>
</dbReference>
<evidence type="ECO:0000313" key="4">
    <source>
        <dbReference type="Proteomes" id="UP000054350"/>
    </source>
</evidence>
<evidence type="ECO:0000256" key="2">
    <source>
        <dbReference type="SAM" id="MobiDB-lite"/>
    </source>
</evidence>
<gene>
    <name evidence="3" type="ORF">AMAG_02925</name>
</gene>
<dbReference type="VEuPathDB" id="FungiDB:AMAG_02925"/>
<dbReference type="OrthoDB" id="10263226at2759"/>